<dbReference type="AlphaFoldDB" id="A0A2R6P0I4"/>
<evidence type="ECO:0000256" key="9">
    <source>
        <dbReference type="ARBA" id="ARBA00023008"/>
    </source>
</evidence>
<keyword evidence="11" id="KW-0325">Glycoprotein</keyword>
<evidence type="ECO:0000259" key="13">
    <source>
        <dbReference type="Pfam" id="PF07731"/>
    </source>
</evidence>
<evidence type="ECO:0000259" key="12">
    <source>
        <dbReference type="Pfam" id="PF00394"/>
    </source>
</evidence>
<comment type="caution">
    <text evidence="14">The sequence shown here is derived from an EMBL/GenBank/DDBJ whole genome shotgun (WGS) entry which is preliminary data.</text>
</comment>
<comment type="similarity">
    <text evidence="4">Belongs to the multicopper oxidase family.</text>
</comment>
<evidence type="ECO:0000256" key="10">
    <source>
        <dbReference type="ARBA" id="ARBA00023157"/>
    </source>
</evidence>
<proteinExistence type="inferred from homology"/>
<dbReference type="EC" id="1.10.3.2" evidence="5"/>
<dbReference type="InterPro" id="IPR045087">
    <property type="entry name" value="Cu-oxidase_fam"/>
</dbReference>
<comment type="cofactor">
    <cofactor evidence="2">
        <name>Cu cation</name>
        <dbReference type="ChEBI" id="CHEBI:23378"/>
    </cofactor>
</comment>
<sequence length="193" mass="20798">MSCDPNYIFSIDNHNMTIIEADGENTQPLLVDSLTIYAAQRYSFVLNANQPINNYWIRAQPNQAQLSGFANGLNSAILRYKGALDVDPTTIQPVSVAPLLETNLHPLSNPAANSTDRSFTVNGTSFIPPDLPVLLQILSGAHDAQDLLPKGSVYGLPPKSVIEIVIPPGTAPGGPHPFHLHGVSNCLNLPERN</sequence>
<keyword evidence="15" id="KW-1185">Reference proteome</keyword>
<evidence type="ECO:0000256" key="4">
    <source>
        <dbReference type="ARBA" id="ARBA00010609"/>
    </source>
</evidence>
<reference evidence="14 15" key="1">
    <citation type="submission" date="2018-02" db="EMBL/GenBank/DDBJ databases">
        <title>Genome sequence of the basidiomycete white-rot fungus Phlebia centrifuga.</title>
        <authorList>
            <person name="Granchi Z."/>
            <person name="Peng M."/>
            <person name="de Vries R.P."/>
            <person name="Hilden K."/>
            <person name="Makela M.R."/>
            <person name="Grigoriev I."/>
            <person name="Riley R."/>
        </authorList>
    </citation>
    <scope>NUCLEOTIDE SEQUENCE [LARGE SCALE GENOMIC DNA]</scope>
    <source>
        <strain evidence="14 15">FBCC195</strain>
    </source>
</reference>
<gene>
    <name evidence="14" type="ORF">PHLCEN_2v5991</name>
</gene>
<keyword evidence="7" id="KW-0479">Metal-binding</keyword>
<evidence type="ECO:0000256" key="5">
    <source>
        <dbReference type="ARBA" id="ARBA00012297"/>
    </source>
</evidence>
<keyword evidence="6" id="KW-0964">Secreted</keyword>
<evidence type="ECO:0000256" key="1">
    <source>
        <dbReference type="ARBA" id="ARBA00000349"/>
    </source>
</evidence>
<dbReference type="SUPFAM" id="SSF49503">
    <property type="entry name" value="Cupredoxins"/>
    <property type="match status" value="2"/>
</dbReference>
<keyword evidence="10" id="KW-1015">Disulfide bond</keyword>
<keyword evidence="8" id="KW-0560">Oxidoreductase</keyword>
<organism evidence="14 15">
    <name type="scientific">Hermanssonia centrifuga</name>
    <dbReference type="NCBI Taxonomy" id="98765"/>
    <lineage>
        <taxon>Eukaryota</taxon>
        <taxon>Fungi</taxon>
        <taxon>Dikarya</taxon>
        <taxon>Basidiomycota</taxon>
        <taxon>Agaricomycotina</taxon>
        <taxon>Agaricomycetes</taxon>
        <taxon>Polyporales</taxon>
        <taxon>Meruliaceae</taxon>
        <taxon>Hermanssonia</taxon>
    </lineage>
</organism>
<dbReference type="GO" id="GO:0005507">
    <property type="term" value="F:copper ion binding"/>
    <property type="evidence" value="ECO:0007669"/>
    <property type="project" value="InterPro"/>
</dbReference>
<dbReference type="Gene3D" id="2.60.40.420">
    <property type="entry name" value="Cupredoxins - blue copper proteins"/>
    <property type="match status" value="2"/>
</dbReference>
<evidence type="ECO:0000256" key="6">
    <source>
        <dbReference type="ARBA" id="ARBA00022525"/>
    </source>
</evidence>
<dbReference type="EMBL" id="MLYV02000581">
    <property type="protein sequence ID" value="PSR82558.1"/>
    <property type="molecule type" value="Genomic_DNA"/>
</dbReference>
<dbReference type="InterPro" id="IPR001117">
    <property type="entry name" value="Cu-oxidase_2nd"/>
</dbReference>
<dbReference type="Pfam" id="PF07731">
    <property type="entry name" value="Cu-oxidase_2"/>
    <property type="match status" value="1"/>
</dbReference>
<dbReference type="PANTHER" id="PTHR11709">
    <property type="entry name" value="MULTI-COPPER OXIDASE"/>
    <property type="match status" value="1"/>
</dbReference>
<comment type="catalytic activity">
    <reaction evidence="1">
        <text>4 hydroquinone + O2 = 4 benzosemiquinone + 2 H2O</text>
        <dbReference type="Rhea" id="RHEA:11276"/>
        <dbReference type="ChEBI" id="CHEBI:15377"/>
        <dbReference type="ChEBI" id="CHEBI:15379"/>
        <dbReference type="ChEBI" id="CHEBI:17594"/>
        <dbReference type="ChEBI" id="CHEBI:17977"/>
        <dbReference type="EC" id="1.10.3.2"/>
    </reaction>
</comment>
<evidence type="ECO:0000256" key="2">
    <source>
        <dbReference type="ARBA" id="ARBA00001935"/>
    </source>
</evidence>
<evidence type="ECO:0000313" key="14">
    <source>
        <dbReference type="EMBL" id="PSR82558.1"/>
    </source>
</evidence>
<feature type="domain" description="Plastocyanin-like" evidence="12">
    <location>
        <begin position="2"/>
        <end position="83"/>
    </location>
</feature>
<dbReference type="InterPro" id="IPR008972">
    <property type="entry name" value="Cupredoxin"/>
</dbReference>
<dbReference type="GO" id="GO:0052716">
    <property type="term" value="F:hydroquinone:oxygen oxidoreductase activity"/>
    <property type="evidence" value="ECO:0007669"/>
    <property type="project" value="UniProtKB-EC"/>
</dbReference>
<evidence type="ECO:0000256" key="11">
    <source>
        <dbReference type="ARBA" id="ARBA00023180"/>
    </source>
</evidence>
<dbReference type="OrthoDB" id="2121828at2759"/>
<dbReference type="PANTHER" id="PTHR11709:SF394">
    <property type="entry name" value="FI03373P-RELATED"/>
    <property type="match status" value="1"/>
</dbReference>
<accession>A0A2R6P0I4</accession>
<protein>
    <recommendedName>
        <fullName evidence="5">laccase</fullName>
        <ecNumber evidence="5">1.10.3.2</ecNumber>
    </recommendedName>
</protein>
<name>A0A2R6P0I4_9APHY</name>
<dbReference type="STRING" id="98765.A0A2R6P0I4"/>
<comment type="subcellular location">
    <subcellularLocation>
        <location evidence="3">Secreted</location>
    </subcellularLocation>
</comment>
<dbReference type="Pfam" id="PF00394">
    <property type="entry name" value="Cu-oxidase"/>
    <property type="match status" value="1"/>
</dbReference>
<evidence type="ECO:0000256" key="3">
    <source>
        <dbReference type="ARBA" id="ARBA00004613"/>
    </source>
</evidence>
<evidence type="ECO:0000256" key="7">
    <source>
        <dbReference type="ARBA" id="ARBA00022723"/>
    </source>
</evidence>
<dbReference type="Proteomes" id="UP000186601">
    <property type="component" value="Unassembled WGS sequence"/>
</dbReference>
<dbReference type="GO" id="GO:0005576">
    <property type="term" value="C:extracellular region"/>
    <property type="evidence" value="ECO:0007669"/>
    <property type="project" value="UniProtKB-SubCell"/>
</dbReference>
<evidence type="ECO:0000313" key="15">
    <source>
        <dbReference type="Proteomes" id="UP000186601"/>
    </source>
</evidence>
<keyword evidence="9" id="KW-0186">Copper</keyword>
<dbReference type="InterPro" id="IPR011706">
    <property type="entry name" value="Cu-oxidase_C"/>
</dbReference>
<dbReference type="FunFam" id="2.60.40.420:FF:000045">
    <property type="entry name" value="Laccase 2"/>
    <property type="match status" value="1"/>
</dbReference>
<feature type="domain" description="Plastocyanin-like" evidence="13">
    <location>
        <begin position="127"/>
        <end position="184"/>
    </location>
</feature>
<evidence type="ECO:0000256" key="8">
    <source>
        <dbReference type="ARBA" id="ARBA00023002"/>
    </source>
</evidence>